<keyword evidence="2" id="KW-0472">Membrane</keyword>
<evidence type="ECO:0008006" key="5">
    <source>
        <dbReference type="Google" id="ProtNLM"/>
    </source>
</evidence>
<dbReference type="Proteomes" id="UP001375240">
    <property type="component" value="Unassembled WGS sequence"/>
</dbReference>
<dbReference type="EMBL" id="JAVHNQ010000001">
    <property type="protein sequence ID" value="KAK6359144.1"/>
    <property type="molecule type" value="Genomic_DNA"/>
</dbReference>
<feature type="compositionally biased region" description="Basic and acidic residues" evidence="1">
    <location>
        <begin position="531"/>
        <end position="550"/>
    </location>
</feature>
<evidence type="ECO:0000313" key="3">
    <source>
        <dbReference type="EMBL" id="KAK6359144.1"/>
    </source>
</evidence>
<evidence type="ECO:0000256" key="2">
    <source>
        <dbReference type="SAM" id="Phobius"/>
    </source>
</evidence>
<accession>A0AAV9VDN9</accession>
<keyword evidence="4" id="KW-1185">Reference proteome</keyword>
<evidence type="ECO:0000256" key="1">
    <source>
        <dbReference type="SAM" id="MobiDB-lite"/>
    </source>
</evidence>
<keyword evidence="2" id="KW-0812">Transmembrane</keyword>
<feature type="transmembrane region" description="Helical" evidence="2">
    <location>
        <begin position="463"/>
        <end position="483"/>
    </location>
</feature>
<dbReference type="AlphaFoldDB" id="A0AAV9VDN9"/>
<organism evidence="3 4">
    <name type="scientific">Orbilia brochopaga</name>
    <dbReference type="NCBI Taxonomy" id="3140254"/>
    <lineage>
        <taxon>Eukaryota</taxon>
        <taxon>Fungi</taxon>
        <taxon>Dikarya</taxon>
        <taxon>Ascomycota</taxon>
        <taxon>Pezizomycotina</taxon>
        <taxon>Orbiliomycetes</taxon>
        <taxon>Orbiliales</taxon>
        <taxon>Orbiliaceae</taxon>
        <taxon>Orbilia</taxon>
    </lineage>
</organism>
<evidence type="ECO:0000313" key="4">
    <source>
        <dbReference type="Proteomes" id="UP001375240"/>
    </source>
</evidence>
<protein>
    <recommendedName>
        <fullName evidence="5">Transmembrane protein</fullName>
    </recommendedName>
</protein>
<keyword evidence="2" id="KW-1133">Transmembrane helix</keyword>
<proteinExistence type="predicted"/>
<sequence length="550" mass="59990">MKISKGSNKWLRRTLALGFVVGLDASVLCHALSGKFYENYVEAESLLRGGTGLHDLQAVQKLQSQLTTSSTSSTSYMTPQTTISSLASIVPPTATAPSILLTESILGPGPTMSTHDLVSALTNPVNVSPLLQLMSALKQTESDTSGMIEEHTETSLDASITPLPAQDSLAVIKRPQRFSRPPPPPNIRYVAGFWQEIVADSTSASIQMRFGYDPYYSTIQCYSTKAASIGTWNISQTLFTSTSSMSPVPSQSEDIYHVVRSGFREAVAQVTALCDVFGRDANNQIEALYTSAVDGGVINGGLDASLVFLGATARWVANWGPYDVDSPGYNLTFTYNGVQNDATASATETWRVQNPYFQARGSDRRPGLGDISSVALYIPFETTTEEFAKRTIVRRERPRYYPTATASITSIPLYTRGMARTKVAVTKTVAATTTLTETAKAPDVHARGQKPGRTSKLQTLFTLLPWVFAFWVLVLICTIALAWERISKYIYKFKIGKRHQNDNEAADIDSSALNILPTVRKSSGSQIADPSKLEASRNRTSKESLRTVTL</sequence>
<reference evidence="3 4" key="1">
    <citation type="submission" date="2019-10" db="EMBL/GenBank/DDBJ databases">
        <authorList>
            <person name="Palmer J.M."/>
        </authorList>
    </citation>
    <scope>NUCLEOTIDE SEQUENCE [LARGE SCALE GENOMIC DNA]</scope>
    <source>
        <strain evidence="3 4">TWF696</strain>
    </source>
</reference>
<gene>
    <name evidence="3" type="ORF">TWF696_000311</name>
</gene>
<name>A0AAV9VDN9_9PEZI</name>
<comment type="caution">
    <text evidence="3">The sequence shown here is derived from an EMBL/GenBank/DDBJ whole genome shotgun (WGS) entry which is preliminary data.</text>
</comment>
<feature type="region of interest" description="Disordered" evidence="1">
    <location>
        <begin position="523"/>
        <end position="550"/>
    </location>
</feature>